<dbReference type="EMBL" id="JBCAWK010000002">
    <property type="protein sequence ID" value="KAK8866153.1"/>
    <property type="molecule type" value="Genomic_DNA"/>
</dbReference>
<dbReference type="RefSeq" id="XP_066805632.1">
    <property type="nucleotide sequence ID" value="XM_066944431.1"/>
</dbReference>
<feature type="compositionally biased region" description="Low complexity" evidence="1">
    <location>
        <begin position="275"/>
        <end position="286"/>
    </location>
</feature>
<dbReference type="Proteomes" id="UP001388673">
    <property type="component" value="Unassembled WGS sequence"/>
</dbReference>
<feature type="region of interest" description="Disordered" evidence="1">
    <location>
        <begin position="202"/>
        <end position="222"/>
    </location>
</feature>
<feature type="region of interest" description="Disordered" evidence="1">
    <location>
        <begin position="272"/>
        <end position="394"/>
    </location>
</feature>
<sequence>MSMENAYEAHVVDPNVSLSDDFRSSSPAGELMLKLGNGETLNETERSATREAFLYDPSFLTYLETQECTPGDPEIDRIIADYAYWLINLESTLGEHAVHVSDNSDLPYAEESSNDLNSSARHQVDKDEMRRLPDITQETMPPRLPITQNPELYDTRQQNAYQLLEMLFPTDFSVPPQTDIYSPIGLTSKVYLHPQDAGRVSDQVGTTPLFKNPAIPSDHTVSQESPVDLDAYYLDFLNSHVFQPPTSPPEETHSHSHEDAPDLRNEIVVKEPEVSSSDLTPLSGSSTDDETTTDNWKSPSESDDVEGDPSYDTKNKKRKRNQSDVVLKHQRVFGGHKGHSQVSSTRKSRGRKRNESTRRMRQVKEEHVEKRAVKSASEAEQHVSQRPFEECDRSTMVTFDEFEG</sequence>
<protein>
    <submittedName>
        <fullName evidence="2">Uncharacterized protein</fullName>
    </submittedName>
</protein>
<dbReference type="KEGG" id="kne:92178563"/>
<evidence type="ECO:0000313" key="3">
    <source>
        <dbReference type="Proteomes" id="UP001388673"/>
    </source>
</evidence>
<feature type="compositionally biased region" description="Basic and acidic residues" evidence="1">
    <location>
        <begin position="353"/>
        <end position="393"/>
    </location>
</feature>
<dbReference type="AlphaFoldDB" id="A0AAW0Z5N5"/>
<proteinExistence type="predicted"/>
<comment type="caution">
    <text evidence="2">The sequence shown here is derived from an EMBL/GenBank/DDBJ whole genome shotgun (WGS) entry which is preliminary data.</text>
</comment>
<organism evidence="2 3">
    <name type="scientific">Kwoniella newhampshirensis</name>
    <dbReference type="NCBI Taxonomy" id="1651941"/>
    <lineage>
        <taxon>Eukaryota</taxon>
        <taxon>Fungi</taxon>
        <taxon>Dikarya</taxon>
        <taxon>Basidiomycota</taxon>
        <taxon>Agaricomycotina</taxon>
        <taxon>Tremellomycetes</taxon>
        <taxon>Tremellales</taxon>
        <taxon>Cryptococcaceae</taxon>
        <taxon>Kwoniella</taxon>
    </lineage>
</organism>
<evidence type="ECO:0000256" key="1">
    <source>
        <dbReference type="SAM" id="MobiDB-lite"/>
    </source>
</evidence>
<reference evidence="2 3" key="1">
    <citation type="journal article" date="2024" name="bioRxiv">
        <title>Comparative genomics of Cryptococcus and Kwoniella reveals pathogenesis evolution and contrasting karyotype dynamics via intercentromeric recombination or chromosome fusion.</title>
        <authorList>
            <person name="Coelho M.A."/>
            <person name="David-Palma M."/>
            <person name="Shea T."/>
            <person name="Bowers K."/>
            <person name="McGinley-Smith S."/>
            <person name="Mohammad A.W."/>
            <person name="Gnirke A."/>
            <person name="Yurkov A.M."/>
            <person name="Nowrousian M."/>
            <person name="Sun S."/>
            <person name="Cuomo C.A."/>
            <person name="Heitman J."/>
        </authorList>
    </citation>
    <scope>NUCLEOTIDE SEQUENCE [LARGE SCALE GENOMIC DNA]</scope>
    <source>
        <strain evidence="2 3">CBS 13917</strain>
    </source>
</reference>
<gene>
    <name evidence="2" type="ORF">IAR55_001304</name>
</gene>
<evidence type="ECO:0000313" key="2">
    <source>
        <dbReference type="EMBL" id="KAK8866153.1"/>
    </source>
</evidence>
<name>A0AAW0Z5N5_9TREE</name>
<accession>A0AAW0Z5N5</accession>
<feature type="compositionally biased region" description="Basic residues" evidence="1">
    <location>
        <begin position="328"/>
        <end position="339"/>
    </location>
</feature>
<keyword evidence="3" id="KW-1185">Reference proteome</keyword>
<dbReference type="GeneID" id="92178563"/>